<gene>
    <name evidence="7" type="ORF">SAMN05443377_10477</name>
</gene>
<dbReference type="GO" id="GO:0030288">
    <property type="term" value="C:outer membrane-bounded periplasmic space"/>
    <property type="evidence" value="ECO:0007669"/>
    <property type="project" value="TreeGrafter"/>
</dbReference>
<dbReference type="RefSeq" id="WP_091967847.1">
    <property type="nucleotide sequence ID" value="NZ_FOGZ01000004.1"/>
</dbReference>
<dbReference type="Pfam" id="PF00497">
    <property type="entry name" value="SBP_bac_3"/>
    <property type="match status" value="1"/>
</dbReference>
<evidence type="ECO:0000256" key="5">
    <source>
        <dbReference type="SAM" id="SignalP"/>
    </source>
</evidence>
<organism evidence="7 8">
    <name type="scientific">Propionibacterium cyclohexanicum</name>
    <dbReference type="NCBI Taxonomy" id="64702"/>
    <lineage>
        <taxon>Bacteria</taxon>
        <taxon>Bacillati</taxon>
        <taxon>Actinomycetota</taxon>
        <taxon>Actinomycetes</taxon>
        <taxon>Propionibacteriales</taxon>
        <taxon>Propionibacteriaceae</taxon>
        <taxon>Propionibacterium</taxon>
    </lineage>
</organism>
<reference evidence="7 8" key="1">
    <citation type="submission" date="2016-10" db="EMBL/GenBank/DDBJ databases">
        <authorList>
            <person name="de Groot N.N."/>
        </authorList>
    </citation>
    <scope>NUCLEOTIDE SEQUENCE [LARGE SCALE GENOMIC DNA]</scope>
    <source>
        <strain evidence="7 8">DSM 16859</strain>
    </source>
</reference>
<feature type="chain" id="PRO_5039661616" evidence="5">
    <location>
        <begin position="31"/>
        <end position="289"/>
    </location>
</feature>
<evidence type="ECO:0000313" key="7">
    <source>
        <dbReference type="EMBL" id="SER63055.1"/>
    </source>
</evidence>
<dbReference type="GO" id="GO:0006865">
    <property type="term" value="P:amino acid transport"/>
    <property type="evidence" value="ECO:0007669"/>
    <property type="project" value="TreeGrafter"/>
</dbReference>
<dbReference type="SMART" id="SM00062">
    <property type="entry name" value="PBPb"/>
    <property type="match status" value="1"/>
</dbReference>
<comment type="similarity">
    <text evidence="1">Belongs to the bacterial solute-binding protein 3 family.</text>
</comment>
<evidence type="ECO:0000256" key="3">
    <source>
        <dbReference type="ARBA" id="ARBA00022729"/>
    </source>
</evidence>
<dbReference type="AlphaFoldDB" id="A0A1H9QS45"/>
<dbReference type="Proteomes" id="UP000198815">
    <property type="component" value="Unassembled WGS sequence"/>
</dbReference>
<evidence type="ECO:0000313" key="8">
    <source>
        <dbReference type="Proteomes" id="UP000198815"/>
    </source>
</evidence>
<dbReference type="InterPro" id="IPR051455">
    <property type="entry name" value="Bact_solute-bind_prot3"/>
</dbReference>
<proteinExistence type="inferred from homology"/>
<dbReference type="GO" id="GO:0005576">
    <property type="term" value="C:extracellular region"/>
    <property type="evidence" value="ECO:0007669"/>
    <property type="project" value="TreeGrafter"/>
</dbReference>
<dbReference type="PANTHER" id="PTHR30085:SF6">
    <property type="entry name" value="ABC TRANSPORTER GLUTAMINE-BINDING PROTEIN GLNH"/>
    <property type="match status" value="1"/>
</dbReference>
<feature type="region of interest" description="Disordered" evidence="4">
    <location>
        <begin position="270"/>
        <end position="289"/>
    </location>
</feature>
<dbReference type="CDD" id="cd13690">
    <property type="entry name" value="PBP2_GluB"/>
    <property type="match status" value="1"/>
</dbReference>
<evidence type="ECO:0000259" key="6">
    <source>
        <dbReference type="SMART" id="SM00062"/>
    </source>
</evidence>
<keyword evidence="8" id="KW-1185">Reference proteome</keyword>
<dbReference type="OrthoDB" id="9807888at2"/>
<sequence length="289" mass="30170">MFHHFTAATARAAAGAALAFVLVSSMSACSGTSGSSDATGSAQGRIAIGVKLDQPGTSLKVGNDLKGFDADVARYVAAKMGYQPSQIDFKEAVSAQRETMIESGQVKFVVGTYSITDSRKQRVDFAGPYFIAGQDLLVRSDDNSITGPDSLNGKKLCSVTGSTSAQTIKTKYATGVDLQEMDSYSKCVQALAGGQIDALTTDNVILAGYAAQSQYQGKLKLVNKPFTTEKYGIGLKKGDTATCTTLTEAISTMISSGEWQKSVDENLGKGGFTVDTSTNPPTPAANCGN</sequence>
<dbReference type="InterPro" id="IPR001638">
    <property type="entry name" value="Solute-binding_3/MltF_N"/>
</dbReference>
<accession>A0A1H9QS45</accession>
<dbReference type="Gene3D" id="3.40.190.10">
    <property type="entry name" value="Periplasmic binding protein-like II"/>
    <property type="match status" value="2"/>
</dbReference>
<dbReference type="STRING" id="64702.SAMN05443377_10477"/>
<dbReference type="SUPFAM" id="SSF53850">
    <property type="entry name" value="Periplasmic binding protein-like II"/>
    <property type="match status" value="1"/>
</dbReference>
<name>A0A1H9QS45_9ACTN</name>
<keyword evidence="3 5" id="KW-0732">Signal</keyword>
<evidence type="ECO:0000256" key="4">
    <source>
        <dbReference type="SAM" id="MobiDB-lite"/>
    </source>
</evidence>
<keyword evidence="2" id="KW-0813">Transport</keyword>
<evidence type="ECO:0000256" key="1">
    <source>
        <dbReference type="ARBA" id="ARBA00010333"/>
    </source>
</evidence>
<evidence type="ECO:0000256" key="2">
    <source>
        <dbReference type="ARBA" id="ARBA00022448"/>
    </source>
</evidence>
<protein>
    <submittedName>
        <fullName evidence="7">Glutamate transport system substrate-binding protein</fullName>
    </submittedName>
</protein>
<dbReference type="EMBL" id="FOGZ01000004">
    <property type="protein sequence ID" value="SER63055.1"/>
    <property type="molecule type" value="Genomic_DNA"/>
</dbReference>
<dbReference type="PANTHER" id="PTHR30085">
    <property type="entry name" value="AMINO ACID ABC TRANSPORTER PERMEASE"/>
    <property type="match status" value="1"/>
</dbReference>
<feature type="signal peptide" evidence="5">
    <location>
        <begin position="1"/>
        <end position="30"/>
    </location>
</feature>
<feature type="domain" description="Solute-binding protein family 3/N-terminal" evidence="6">
    <location>
        <begin position="45"/>
        <end position="270"/>
    </location>
</feature>